<reference evidence="2 3" key="1">
    <citation type="submission" date="2020-02" db="EMBL/GenBank/DDBJ databases">
        <title>Acidophilic actinobacteria isolated from forest soil.</title>
        <authorList>
            <person name="Golinska P."/>
        </authorList>
    </citation>
    <scope>NUCLEOTIDE SEQUENCE [LARGE SCALE GENOMIC DNA]</scope>
    <source>
        <strain evidence="2 3">NL8</strain>
    </source>
</reference>
<evidence type="ECO:0000256" key="1">
    <source>
        <dbReference type="SAM" id="MobiDB-lite"/>
    </source>
</evidence>
<sequence length="292" mass="32198">ARLRELAVTVGSQVETGAPLLRLEQIVEDEDGEDDTDTDTDTAQPSSEAVELDLPAAPAEVPIRARVTQGQEDLRSLLLGFDVDPHDEGRILQDYLTARTTAVEQGQRPLTGELSLIEVFADLADLGRNRPAGAAEEGEGESGLHSAHEYFHTYLQSLDVERAGLPETFQAALSRALAHYGVTDLARSPELEAAVFRIFLARQRAATDATVVTTLLRTWLRELPPDELLREPTGLALERLIAATQVRFPTVADLARGVVYAWFGQPLLRRNRARVYAGVRKNLRYLDENPRA</sequence>
<gene>
    <name evidence="2" type="ORF">KGQ19_48725</name>
</gene>
<name>A0ABS5L952_9ACTN</name>
<protein>
    <submittedName>
        <fullName evidence="2">Fused acetyl/propionyl-CoA carboxylase subunit alpha/methylmalonyl-CoA decarboxylase subunit alpha</fullName>
    </submittedName>
</protein>
<accession>A0ABS5L952</accession>
<dbReference type="EMBL" id="JAAFYZ010000505">
    <property type="protein sequence ID" value="MBS2554762.1"/>
    <property type="molecule type" value="Genomic_DNA"/>
</dbReference>
<feature type="non-terminal residue" evidence="2">
    <location>
        <position position="1"/>
    </location>
</feature>
<feature type="compositionally biased region" description="Acidic residues" evidence="1">
    <location>
        <begin position="28"/>
        <end position="40"/>
    </location>
</feature>
<feature type="non-terminal residue" evidence="2">
    <location>
        <position position="292"/>
    </location>
</feature>
<proteinExistence type="predicted"/>
<evidence type="ECO:0000313" key="2">
    <source>
        <dbReference type="EMBL" id="MBS2554762.1"/>
    </source>
</evidence>
<comment type="caution">
    <text evidence="2">The sequence shown here is derived from an EMBL/GenBank/DDBJ whole genome shotgun (WGS) entry which is preliminary data.</text>
</comment>
<feature type="region of interest" description="Disordered" evidence="1">
    <location>
        <begin position="28"/>
        <end position="50"/>
    </location>
</feature>
<organism evidence="2 3">
    <name type="scientific">Catenulispora pinistramenti</name>
    <dbReference type="NCBI Taxonomy" id="2705254"/>
    <lineage>
        <taxon>Bacteria</taxon>
        <taxon>Bacillati</taxon>
        <taxon>Actinomycetota</taxon>
        <taxon>Actinomycetes</taxon>
        <taxon>Catenulisporales</taxon>
        <taxon>Catenulisporaceae</taxon>
        <taxon>Catenulispora</taxon>
    </lineage>
</organism>
<dbReference type="Proteomes" id="UP000730482">
    <property type="component" value="Unassembled WGS sequence"/>
</dbReference>
<keyword evidence="3" id="KW-1185">Reference proteome</keyword>
<evidence type="ECO:0000313" key="3">
    <source>
        <dbReference type="Proteomes" id="UP000730482"/>
    </source>
</evidence>